<evidence type="ECO:0000259" key="1">
    <source>
        <dbReference type="PROSITE" id="PS51382"/>
    </source>
</evidence>
<dbReference type="EMBL" id="JBHFFA010000004">
    <property type="protein sequence ID" value="KAL2631269.1"/>
    <property type="molecule type" value="Genomic_DNA"/>
</dbReference>
<dbReference type="PROSITE" id="PS51382">
    <property type="entry name" value="SPX"/>
    <property type="match status" value="1"/>
</dbReference>
<evidence type="ECO:0000313" key="2">
    <source>
        <dbReference type="EMBL" id="KAL2631269.1"/>
    </source>
</evidence>
<reference evidence="2 3" key="1">
    <citation type="submission" date="2024-09" db="EMBL/GenBank/DDBJ databases">
        <title>Chromosome-scale assembly of Riccia fluitans.</title>
        <authorList>
            <person name="Paukszto L."/>
            <person name="Sawicki J."/>
            <person name="Karawczyk K."/>
            <person name="Piernik-Szablinska J."/>
            <person name="Szczecinska M."/>
            <person name="Mazdziarz M."/>
        </authorList>
    </citation>
    <scope>NUCLEOTIDE SEQUENCE [LARGE SCALE GENOMIC DNA]</scope>
    <source>
        <strain evidence="2">Rf_01</strain>
        <tissue evidence="2">Aerial parts of the thallus</tissue>
    </source>
</reference>
<protein>
    <recommendedName>
        <fullName evidence="1">SPX domain-containing protein</fullName>
    </recommendedName>
</protein>
<dbReference type="AlphaFoldDB" id="A0ABD1YNL1"/>
<feature type="domain" description="SPX" evidence="1">
    <location>
        <begin position="2"/>
        <end position="246"/>
    </location>
</feature>
<name>A0ABD1YNL1_9MARC</name>
<dbReference type="PANTHER" id="PTHR10783:SF103">
    <property type="entry name" value="SOLUTE CARRIER FAMILY 53 MEMBER 1"/>
    <property type="match status" value="1"/>
</dbReference>
<dbReference type="InterPro" id="IPR004331">
    <property type="entry name" value="SPX_dom"/>
</dbReference>
<comment type="caution">
    <text evidence="2">The sequence shown here is derived from an EMBL/GenBank/DDBJ whole genome shotgun (WGS) entry which is preliminary data.</text>
</comment>
<keyword evidence="3" id="KW-1185">Reference proteome</keyword>
<proteinExistence type="predicted"/>
<organism evidence="2 3">
    <name type="scientific">Riccia fluitans</name>
    <dbReference type="NCBI Taxonomy" id="41844"/>
    <lineage>
        <taxon>Eukaryota</taxon>
        <taxon>Viridiplantae</taxon>
        <taxon>Streptophyta</taxon>
        <taxon>Embryophyta</taxon>
        <taxon>Marchantiophyta</taxon>
        <taxon>Marchantiopsida</taxon>
        <taxon>Marchantiidae</taxon>
        <taxon>Marchantiales</taxon>
        <taxon>Ricciaceae</taxon>
        <taxon>Riccia</taxon>
    </lineage>
</organism>
<dbReference type="Proteomes" id="UP001605036">
    <property type="component" value="Unassembled WGS sequence"/>
</dbReference>
<sequence>MVMFQRQLEAELVPEWRKAYCKYKHLKRDLKRIRRISHSMVPQQPVSETPVFSLGALARRRTTIHPARKDAIEVYNLDTSGSEDMYETKLLENKLMNDVSICAFFKRLDGEFNKVNKFYRCQEEEFIQRAQQLDKQIATLLQLKNLIKEQDHVASNRNFSVYHRNTDYFHQTPREQPAVDPVGEKKAGKEKVIHFLGSGSQNNKKLDDSGQDLSIVDIEKSIEESIEIPQVSLKNNETNSDIRNGQ</sequence>
<accession>A0ABD1YNL1</accession>
<dbReference type="PANTHER" id="PTHR10783">
    <property type="entry name" value="XENOTROPIC AND POLYTROPIC RETROVIRUS RECEPTOR 1-RELATED"/>
    <property type="match status" value="1"/>
</dbReference>
<evidence type="ECO:0000313" key="3">
    <source>
        <dbReference type="Proteomes" id="UP001605036"/>
    </source>
</evidence>
<gene>
    <name evidence="2" type="ORF">R1flu_015955</name>
</gene>
<dbReference type="Pfam" id="PF03105">
    <property type="entry name" value="SPX"/>
    <property type="match status" value="2"/>
</dbReference>